<dbReference type="RefSeq" id="WP_249294556.1">
    <property type="nucleotide sequence ID" value="NZ_JACRSV010000001.1"/>
</dbReference>
<evidence type="ECO:0000313" key="2">
    <source>
        <dbReference type="Proteomes" id="UP000610760"/>
    </source>
</evidence>
<accession>A0A926E275</accession>
<sequence>MADLVNLIKRAAVDAVEGEKPAGVLFGTVTSITPLRVNVEQRLTLGAEMLVLTSNVADYTVEMTFDHRTEPTIFNTAHDHPCVGATVGEGSFNSAHSHQVLGKKQVTVHNGLKAGEKVILLRMQGGQKFLVLDRIRNEA</sequence>
<organism evidence="1 2">
    <name type="scientific">Fumia xinanensis</name>
    <dbReference type="NCBI Taxonomy" id="2763659"/>
    <lineage>
        <taxon>Bacteria</taxon>
        <taxon>Bacillati</taxon>
        <taxon>Bacillota</taxon>
        <taxon>Clostridia</taxon>
        <taxon>Eubacteriales</taxon>
        <taxon>Oscillospiraceae</taxon>
        <taxon>Fumia</taxon>
    </lineage>
</organism>
<keyword evidence="2" id="KW-1185">Reference proteome</keyword>
<dbReference type="AlphaFoldDB" id="A0A926E275"/>
<dbReference type="EMBL" id="JACRSV010000001">
    <property type="protein sequence ID" value="MBC8559662.1"/>
    <property type="molecule type" value="Genomic_DNA"/>
</dbReference>
<name>A0A926E275_9FIRM</name>
<evidence type="ECO:0000313" key="1">
    <source>
        <dbReference type="EMBL" id="MBC8559662.1"/>
    </source>
</evidence>
<gene>
    <name evidence="1" type="ORF">H8710_06190</name>
</gene>
<protein>
    <submittedName>
        <fullName evidence="1">DUF2577 domain-containing protein</fullName>
    </submittedName>
</protein>
<comment type="caution">
    <text evidence="1">The sequence shown here is derived from an EMBL/GenBank/DDBJ whole genome shotgun (WGS) entry which is preliminary data.</text>
</comment>
<proteinExistence type="predicted"/>
<dbReference type="Proteomes" id="UP000610760">
    <property type="component" value="Unassembled WGS sequence"/>
</dbReference>
<dbReference type="InterPro" id="IPR022555">
    <property type="entry name" value="DUF2577"/>
</dbReference>
<reference evidence="1" key="1">
    <citation type="submission" date="2020-08" db="EMBL/GenBank/DDBJ databases">
        <title>Genome public.</title>
        <authorList>
            <person name="Liu C."/>
            <person name="Sun Q."/>
        </authorList>
    </citation>
    <scope>NUCLEOTIDE SEQUENCE</scope>
    <source>
        <strain evidence="1">NSJ-33</strain>
    </source>
</reference>
<dbReference type="Pfam" id="PF10844">
    <property type="entry name" value="DUF2577"/>
    <property type="match status" value="1"/>
</dbReference>